<dbReference type="Proteomes" id="UP000184079">
    <property type="component" value="Unassembled WGS sequence"/>
</dbReference>
<name>A0A1M5NGF1_9BACI</name>
<dbReference type="SUPFAM" id="SSF101082">
    <property type="entry name" value="Typo IV secretion system protein TraC"/>
    <property type="match status" value="1"/>
</dbReference>
<dbReference type="RefSeq" id="WP_073005320.1">
    <property type="nucleotide sequence ID" value="NZ_FQXD01000002.1"/>
</dbReference>
<feature type="compositionally biased region" description="Basic and acidic residues" evidence="1">
    <location>
        <begin position="52"/>
        <end position="76"/>
    </location>
</feature>
<keyword evidence="3" id="KW-1185">Reference proteome</keyword>
<organism evidence="2 3">
    <name type="scientific">Virgibacillus chiguensis</name>
    <dbReference type="NCBI Taxonomy" id="411959"/>
    <lineage>
        <taxon>Bacteria</taxon>
        <taxon>Bacillati</taxon>
        <taxon>Bacillota</taxon>
        <taxon>Bacilli</taxon>
        <taxon>Bacillales</taxon>
        <taxon>Bacillaceae</taxon>
        <taxon>Virgibacillus</taxon>
    </lineage>
</organism>
<sequence>MSDQDLHPSVSEFKQFINKHPQLIKEVRKSGKPWQDIYEKWVLLGENDPYWDRFKQADGDNNESKSKDNQSNENNKELFSQLLKMTESVDLEKVQRQMEQFSSSISTIQEIISQFKQTKDTKQPTNERMGWFRD</sequence>
<evidence type="ECO:0000313" key="3">
    <source>
        <dbReference type="Proteomes" id="UP000184079"/>
    </source>
</evidence>
<dbReference type="EMBL" id="FQXD01000002">
    <property type="protein sequence ID" value="SHG88601.1"/>
    <property type="molecule type" value="Genomic_DNA"/>
</dbReference>
<proteinExistence type="predicted"/>
<dbReference type="Pfam" id="PF14071">
    <property type="entry name" value="YlbD_coat"/>
    <property type="match status" value="1"/>
</dbReference>
<keyword evidence="2" id="KW-0167">Capsid protein</keyword>
<gene>
    <name evidence="2" type="ORF">SAMN05421807_102215</name>
</gene>
<dbReference type="InterPro" id="IPR025953">
    <property type="entry name" value="YlbD_coat"/>
</dbReference>
<protein>
    <submittedName>
        <fullName evidence="2">Putative coat protein</fullName>
    </submittedName>
</protein>
<evidence type="ECO:0000256" key="1">
    <source>
        <dbReference type="SAM" id="MobiDB-lite"/>
    </source>
</evidence>
<keyword evidence="2" id="KW-0946">Virion</keyword>
<accession>A0A1M5NGF1</accession>
<dbReference type="AlphaFoldDB" id="A0A1M5NGF1"/>
<reference evidence="3" key="1">
    <citation type="submission" date="2016-11" db="EMBL/GenBank/DDBJ databases">
        <authorList>
            <person name="Varghese N."/>
            <person name="Submissions S."/>
        </authorList>
    </citation>
    <scope>NUCLEOTIDE SEQUENCE [LARGE SCALE GENOMIC DNA]</scope>
    <source>
        <strain evidence="3">CGMCC 1.6496</strain>
    </source>
</reference>
<feature type="region of interest" description="Disordered" evidence="1">
    <location>
        <begin position="52"/>
        <end position="77"/>
    </location>
</feature>
<evidence type="ECO:0000313" key="2">
    <source>
        <dbReference type="EMBL" id="SHG88601.1"/>
    </source>
</evidence>
<dbReference type="OrthoDB" id="1655540at2"/>